<sequence>MIHVQIQTSILWHFAKRILKKNEFLEDDIDAPLQSGIVRIFNQSDIEASTDGDGFVEIRYKRKMTNEWRGLRKRETNPEYKALVRKANP</sequence>
<comment type="caution">
    <text evidence="1">The sequence shown here is derived from an EMBL/GenBank/DDBJ whole genome shotgun (WGS) entry which is preliminary data.</text>
</comment>
<evidence type="ECO:0000313" key="2">
    <source>
        <dbReference type="Proteomes" id="UP000775213"/>
    </source>
</evidence>
<keyword evidence="2" id="KW-1185">Reference proteome</keyword>
<gene>
    <name evidence="1" type="ORF">IEQ34_007193</name>
</gene>
<reference evidence="1 2" key="1">
    <citation type="journal article" date="2021" name="Hortic Res">
        <title>Chromosome-scale assembly of the Dendrobium chrysotoxum genome enhances the understanding of orchid evolution.</title>
        <authorList>
            <person name="Zhang Y."/>
            <person name="Zhang G.Q."/>
            <person name="Zhang D."/>
            <person name="Liu X.D."/>
            <person name="Xu X.Y."/>
            <person name="Sun W.H."/>
            <person name="Yu X."/>
            <person name="Zhu X."/>
            <person name="Wang Z.W."/>
            <person name="Zhao X."/>
            <person name="Zhong W.Y."/>
            <person name="Chen H."/>
            <person name="Yin W.L."/>
            <person name="Huang T."/>
            <person name="Niu S.C."/>
            <person name="Liu Z.J."/>
        </authorList>
    </citation>
    <scope>NUCLEOTIDE SEQUENCE [LARGE SCALE GENOMIC DNA]</scope>
    <source>
        <strain evidence="1">Lindl</strain>
    </source>
</reference>
<organism evidence="1 2">
    <name type="scientific">Dendrobium chrysotoxum</name>
    <name type="common">Orchid</name>
    <dbReference type="NCBI Taxonomy" id="161865"/>
    <lineage>
        <taxon>Eukaryota</taxon>
        <taxon>Viridiplantae</taxon>
        <taxon>Streptophyta</taxon>
        <taxon>Embryophyta</taxon>
        <taxon>Tracheophyta</taxon>
        <taxon>Spermatophyta</taxon>
        <taxon>Magnoliopsida</taxon>
        <taxon>Liliopsida</taxon>
        <taxon>Asparagales</taxon>
        <taxon>Orchidaceae</taxon>
        <taxon>Epidendroideae</taxon>
        <taxon>Malaxideae</taxon>
        <taxon>Dendrobiinae</taxon>
        <taxon>Dendrobium</taxon>
    </lineage>
</organism>
<dbReference type="EMBL" id="JAGFBR010000007">
    <property type="protein sequence ID" value="KAH0464407.1"/>
    <property type="molecule type" value="Genomic_DNA"/>
</dbReference>
<dbReference type="AlphaFoldDB" id="A0AAV7H7K9"/>
<dbReference type="Proteomes" id="UP000775213">
    <property type="component" value="Unassembled WGS sequence"/>
</dbReference>
<protein>
    <submittedName>
        <fullName evidence="1">Uncharacterized protein</fullName>
    </submittedName>
</protein>
<name>A0AAV7H7K9_DENCH</name>
<accession>A0AAV7H7K9</accession>
<proteinExistence type="predicted"/>
<evidence type="ECO:0000313" key="1">
    <source>
        <dbReference type="EMBL" id="KAH0464407.1"/>
    </source>
</evidence>